<proteinExistence type="predicted"/>
<dbReference type="SUPFAM" id="SSF57903">
    <property type="entry name" value="FYVE/PHD zinc finger"/>
    <property type="match status" value="1"/>
</dbReference>
<accession>A0A821WN02</accession>
<name>A0A821WN02_9NEOP</name>
<evidence type="ECO:0000256" key="1">
    <source>
        <dbReference type="SAM" id="MobiDB-lite"/>
    </source>
</evidence>
<dbReference type="Proteomes" id="UP000663880">
    <property type="component" value="Unassembled WGS sequence"/>
</dbReference>
<reference evidence="2" key="1">
    <citation type="submission" date="2021-02" db="EMBL/GenBank/DDBJ databases">
        <authorList>
            <person name="Steward A R."/>
        </authorList>
    </citation>
    <scope>NUCLEOTIDE SEQUENCE</scope>
</reference>
<comment type="caution">
    <text evidence="2">The sequence shown here is derived from an EMBL/GenBank/DDBJ whole genome shotgun (WGS) entry which is preliminary data.</text>
</comment>
<dbReference type="AlphaFoldDB" id="A0A821WN02"/>
<dbReference type="InterPro" id="IPR011011">
    <property type="entry name" value="Znf_FYVE_PHD"/>
</dbReference>
<protein>
    <submittedName>
        <fullName evidence="2">Uncharacterized protein</fullName>
    </submittedName>
</protein>
<feature type="region of interest" description="Disordered" evidence="1">
    <location>
        <begin position="12"/>
        <end position="31"/>
    </location>
</feature>
<sequence>MDSEHMAETIELVREKKMGKKPKEKTKANSDDEEVMIFDTDSEPDALIGYTAPDSEDSECIFCGGLFSNDTHGETWINLMCGLWACNDCAGPEFDTWICDFCK</sequence>
<dbReference type="EMBL" id="CAJOBZ010000061">
    <property type="protein sequence ID" value="CAF4927357.1"/>
    <property type="molecule type" value="Genomic_DNA"/>
</dbReference>
<dbReference type="OrthoDB" id="8191755at2759"/>
<organism evidence="2 3">
    <name type="scientific">Pieris macdunnoughi</name>
    <dbReference type="NCBI Taxonomy" id="345717"/>
    <lineage>
        <taxon>Eukaryota</taxon>
        <taxon>Metazoa</taxon>
        <taxon>Ecdysozoa</taxon>
        <taxon>Arthropoda</taxon>
        <taxon>Hexapoda</taxon>
        <taxon>Insecta</taxon>
        <taxon>Pterygota</taxon>
        <taxon>Neoptera</taxon>
        <taxon>Endopterygota</taxon>
        <taxon>Lepidoptera</taxon>
        <taxon>Glossata</taxon>
        <taxon>Ditrysia</taxon>
        <taxon>Papilionoidea</taxon>
        <taxon>Pieridae</taxon>
        <taxon>Pierinae</taxon>
        <taxon>Pieris</taxon>
    </lineage>
</organism>
<keyword evidence="3" id="KW-1185">Reference proteome</keyword>
<evidence type="ECO:0000313" key="2">
    <source>
        <dbReference type="EMBL" id="CAF4927357.1"/>
    </source>
</evidence>
<gene>
    <name evidence="2" type="ORF">PMACD_LOCUS13556</name>
</gene>
<evidence type="ECO:0000313" key="3">
    <source>
        <dbReference type="Proteomes" id="UP000663880"/>
    </source>
</evidence>